<name>A0ACC1J1I9_9FUNG</name>
<evidence type="ECO:0000313" key="2">
    <source>
        <dbReference type="Proteomes" id="UP001150603"/>
    </source>
</evidence>
<dbReference type="EMBL" id="JANBPW010004784">
    <property type="protein sequence ID" value="KAJ1934110.1"/>
    <property type="molecule type" value="Genomic_DNA"/>
</dbReference>
<gene>
    <name evidence="1" type="ORF">FBU59_005804</name>
</gene>
<sequence>MSGLSSYLYSTLSIVSNISGIGGSGIPDFHFSIGEAIEEYAGKSIWELHRAVSTVRCLMFNNAFPPAHPDRNAATNPLTHPLSLYI</sequence>
<accession>A0ACC1J1I9</accession>
<proteinExistence type="predicted"/>
<reference evidence="1" key="1">
    <citation type="submission" date="2022-07" db="EMBL/GenBank/DDBJ databases">
        <title>Phylogenomic reconstructions and comparative analyses of Kickxellomycotina fungi.</title>
        <authorList>
            <person name="Reynolds N.K."/>
            <person name="Stajich J.E."/>
            <person name="Barry K."/>
            <person name="Grigoriev I.V."/>
            <person name="Crous P."/>
            <person name="Smith M.E."/>
        </authorList>
    </citation>
    <scope>NUCLEOTIDE SEQUENCE</scope>
    <source>
        <strain evidence="1">NRRL 5244</strain>
    </source>
</reference>
<evidence type="ECO:0000313" key="1">
    <source>
        <dbReference type="EMBL" id="KAJ1934110.1"/>
    </source>
</evidence>
<organism evidence="1 2">
    <name type="scientific">Linderina macrospora</name>
    <dbReference type="NCBI Taxonomy" id="4868"/>
    <lineage>
        <taxon>Eukaryota</taxon>
        <taxon>Fungi</taxon>
        <taxon>Fungi incertae sedis</taxon>
        <taxon>Zoopagomycota</taxon>
        <taxon>Kickxellomycotina</taxon>
        <taxon>Kickxellomycetes</taxon>
        <taxon>Kickxellales</taxon>
        <taxon>Kickxellaceae</taxon>
        <taxon>Linderina</taxon>
    </lineage>
</organism>
<comment type="caution">
    <text evidence="1">The sequence shown here is derived from an EMBL/GenBank/DDBJ whole genome shotgun (WGS) entry which is preliminary data.</text>
</comment>
<protein>
    <submittedName>
        <fullName evidence="1">Uncharacterized protein</fullName>
    </submittedName>
</protein>
<keyword evidence="2" id="KW-1185">Reference proteome</keyword>
<dbReference type="Proteomes" id="UP001150603">
    <property type="component" value="Unassembled WGS sequence"/>
</dbReference>